<evidence type="ECO:0000313" key="2">
    <source>
        <dbReference type="EMBL" id="SPM37227.1"/>
    </source>
</evidence>
<dbReference type="Proteomes" id="UP000240988">
    <property type="component" value="Unassembled WGS sequence"/>
</dbReference>
<gene>
    <name evidence="2" type="ORF">MRAB57_5070</name>
</gene>
<keyword evidence="3" id="KW-1185">Reference proteome</keyword>
<keyword evidence="1" id="KW-1133">Transmembrane helix</keyword>
<reference evidence="2 3" key="1">
    <citation type="submission" date="2017-01" db="EMBL/GenBank/DDBJ databases">
        <authorList>
            <consortium name="Urmite Genomes"/>
        </authorList>
    </citation>
    <scope>NUCLEOTIDE SEQUENCE [LARGE SCALE GENOMIC DNA]</scope>
    <source>
        <strain evidence="2 3">AB57</strain>
    </source>
</reference>
<evidence type="ECO:0000256" key="1">
    <source>
        <dbReference type="SAM" id="Phobius"/>
    </source>
</evidence>
<keyword evidence="1" id="KW-0812">Transmembrane</keyword>
<organism evidence="2 3">
    <name type="scientific">Mycobacterium rhizamassiliense</name>
    <dbReference type="NCBI Taxonomy" id="1841860"/>
    <lineage>
        <taxon>Bacteria</taxon>
        <taxon>Bacillati</taxon>
        <taxon>Actinomycetota</taxon>
        <taxon>Actinomycetes</taxon>
        <taxon>Mycobacteriales</taxon>
        <taxon>Mycobacteriaceae</taxon>
        <taxon>Mycobacterium</taxon>
    </lineage>
</organism>
<evidence type="ECO:0000313" key="3">
    <source>
        <dbReference type="Proteomes" id="UP000240988"/>
    </source>
</evidence>
<dbReference type="EMBL" id="FUFA01000005">
    <property type="protein sequence ID" value="SPM37227.1"/>
    <property type="molecule type" value="Genomic_DNA"/>
</dbReference>
<proteinExistence type="predicted"/>
<feature type="transmembrane region" description="Helical" evidence="1">
    <location>
        <begin position="6"/>
        <end position="30"/>
    </location>
</feature>
<feature type="transmembrane region" description="Helical" evidence="1">
    <location>
        <begin position="42"/>
        <end position="63"/>
    </location>
</feature>
<sequence length="98" mass="10046">VVAYLALIVVYVVAAFSALAGLGFTVQLFIRDEHQATGTARGPILIAVGVGLGLMANIVTVHLPPSSASDLVAPPSMTDQCDNNDGLFGLCGAGQLHR</sequence>
<dbReference type="STRING" id="1841860.GCA_900157375_05073"/>
<protein>
    <submittedName>
        <fullName evidence="2">Uncharacterized protein</fullName>
    </submittedName>
</protein>
<dbReference type="AlphaFoldDB" id="A0A2U3P0G3"/>
<accession>A0A2U3P0G3</accession>
<name>A0A2U3P0G3_9MYCO</name>
<feature type="non-terminal residue" evidence="2">
    <location>
        <position position="1"/>
    </location>
</feature>
<keyword evidence="1" id="KW-0472">Membrane</keyword>